<dbReference type="PANTHER" id="PTHR42879:SF2">
    <property type="entry name" value="3-OXOACYL-[ACYL-CARRIER-PROTEIN] REDUCTASE FABG"/>
    <property type="match status" value="1"/>
</dbReference>
<protein>
    <submittedName>
        <fullName evidence="4">3-oxoacyl-ACP reductase FabG</fullName>
    </submittedName>
</protein>
<organism evidence="4 5">
    <name type="scientific">Aurantibacter aestuarii</name>
    <dbReference type="NCBI Taxonomy" id="1266046"/>
    <lineage>
        <taxon>Bacteria</taxon>
        <taxon>Pseudomonadati</taxon>
        <taxon>Bacteroidota</taxon>
        <taxon>Flavobacteriia</taxon>
        <taxon>Flavobacteriales</taxon>
        <taxon>Flavobacteriaceae</taxon>
        <taxon>Aurantibacter</taxon>
    </lineage>
</organism>
<dbReference type="SUPFAM" id="SSF51735">
    <property type="entry name" value="NAD(P)-binding Rossmann-fold domains"/>
    <property type="match status" value="1"/>
</dbReference>
<keyword evidence="2" id="KW-0560">Oxidoreductase</keyword>
<evidence type="ECO:0000313" key="4">
    <source>
        <dbReference type="EMBL" id="PSG90461.1"/>
    </source>
</evidence>
<dbReference type="PRINTS" id="PR00081">
    <property type="entry name" value="GDHRDH"/>
</dbReference>
<gene>
    <name evidence="4" type="ORF">C7H52_04040</name>
</gene>
<dbReference type="InterPro" id="IPR036291">
    <property type="entry name" value="NAD(P)-bd_dom_sf"/>
</dbReference>
<dbReference type="NCBIfam" id="NF009466">
    <property type="entry name" value="PRK12826.1-2"/>
    <property type="match status" value="1"/>
</dbReference>
<dbReference type="InterPro" id="IPR002347">
    <property type="entry name" value="SDR_fam"/>
</dbReference>
<dbReference type="Gene3D" id="3.40.50.720">
    <property type="entry name" value="NAD(P)-binding Rossmann-like Domain"/>
    <property type="match status" value="1"/>
</dbReference>
<dbReference type="Pfam" id="PF13561">
    <property type="entry name" value="adh_short_C2"/>
    <property type="match status" value="1"/>
</dbReference>
<dbReference type="FunFam" id="3.40.50.720:FF:000173">
    <property type="entry name" value="3-oxoacyl-[acyl-carrier protein] reductase"/>
    <property type="match status" value="1"/>
</dbReference>
<dbReference type="InterPro" id="IPR057326">
    <property type="entry name" value="KR_dom"/>
</dbReference>
<dbReference type="NCBIfam" id="NF004200">
    <property type="entry name" value="PRK05653.1-5"/>
    <property type="match status" value="1"/>
</dbReference>
<dbReference type="RefSeq" id="WP_106462602.1">
    <property type="nucleotide sequence ID" value="NZ_PXOQ01000007.1"/>
</dbReference>
<dbReference type="SMART" id="SM00822">
    <property type="entry name" value="PKS_KR"/>
    <property type="match status" value="1"/>
</dbReference>
<reference evidence="4 5" key="1">
    <citation type="submission" date="2018-03" db="EMBL/GenBank/DDBJ databases">
        <title>Mesoflavibacter sp. HG37 and Mesoflavibacter sp. HG96 sp.nov., two marine bacteria isolated from seawater of Western Pacific Ocean.</title>
        <authorList>
            <person name="Cheng H."/>
            <person name="Wu Y.-H."/>
            <person name="Guo L.-L."/>
            <person name="Xu X.-W."/>
        </authorList>
    </citation>
    <scope>NUCLEOTIDE SEQUENCE [LARGE SCALE GENOMIC DNA]</scope>
    <source>
        <strain evidence="4 5">KCTC 32269</strain>
    </source>
</reference>
<dbReference type="PRINTS" id="PR00080">
    <property type="entry name" value="SDRFAMILY"/>
</dbReference>
<keyword evidence="5" id="KW-1185">Reference proteome</keyword>
<evidence type="ECO:0000259" key="3">
    <source>
        <dbReference type="SMART" id="SM00822"/>
    </source>
</evidence>
<accession>A0A2T1NDD8</accession>
<evidence type="ECO:0000256" key="2">
    <source>
        <dbReference type="ARBA" id="ARBA00023002"/>
    </source>
</evidence>
<proteinExistence type="inferred from homology"/>
<dbReference type="AlphaFoldDB" id="A0A2T1NDD8"/>
<evidence type="ECO:0000256" key="1">
    <source>
        <dbReference type="ARBA" id="ARBA00006484"/>
    </source>
</evidence>
<comment type="similarity">
    <text evidence="1">Belongs to the short-chain dehydrogenases/reductases (SDR) family.</text>
</comment>
<name>A0A2T1NDD8_9FLAO</name>
<dbReference type="PANTHER" id="PTHR42879">
    <property type="entry name" value="3-OXOACYL-(ACYL-CARRIER-PROTEIN) REDUCTASE"/>
    <property type="match status" value="1"/>
</dbReference>
<dbReference type="Proteomes" id="UP000238426">
    <property type="component" value="Unassembled WGS sequence"/>
</dbReference>
<feature type="domain" description="Ketoreductase" evidence="3">
    <location>
        <begin position="3"/>
        <end position="186"/>
    </location>
</feature>
<dbReference type="GO" id="GO:0016491">
    <property type="term" value="F:oxidoreductase activity"/>
    <property type="evidence" value="ECO:0007669"/>
    <property type="project" value="UniProtKB-KW"/>
</dbReference>
<sequence length="242" mass="25926">MKKIALVTGGSRGIGKAICIELAKHLDLHILINYNSNEAAAKDTLAQIEAFGGSAEILKCDVSNAEDVEKTLNIWQTNNPEQGISILINNAGITKDGLFMWMPEADWSSVFNTSVNGFFNMTQKVIQPMMLQKFGRIINIVSLSGLHGQAGQTNYSAAKGAIISATKALSKEVAKKGVTVNAVAPGFITSDMTKDLDQTQLKKQIPANRFGEPEEVAHLVAFLASEKASYITGEIISISGGI</sequence>
<dbReference type="OrthoDB" id="9803333at2"/>
<dbReference type="EMBL" id="PXOQ01000007">
    <property type="protein sequence ID" value="PSG90461.1"/>
    <property type="molecule type" value="Genomic_DNA"/>
</dbReference>
<comment type="caution">
    <text evidence="4">The sequence shown here is derived from an EMBL/GenBank/DDBJ whole genome shotgun (WGS) entry which is preliminary data.</text>
</comment>
<dbReference type="InterPro" id="IPR050259">
    <property type="entry name" value="SDR"/>
</dbReference>
<evidence type="ECO:0000313" key="5">
    <source>
        <dbReference type="Proteomes" id="UP000238426"/>
    </source>
</evidence>